<protein>
    <submittedName>
        <fullName evidence="2">Uncharacterized protein</fullName>
    </submittedName>
</protein>
<gene>
    <name evidence="2" type="ORF">PUN28_001881</name>
</gene>
<feature type="region of interest" description="Disordered" evidence="1">
    <location>
        <begin position="27"/>
        <end position="63"/>
    </location>
</feature>
<comment type="caution">
    <text evidence="2">The sequence shown here is derived from an EMBL/GenBank/DDBJ whole genome shotgun (WGS) entry which is preliminary data.</text>
</comment>
<evidence type="ECO:0000313" key="3">
    <source>
        <dbReference type="Proteomes" id="UP001430953"/>
    </source>
</evidence>
<dbReference type="EMBL" id="JADYXP020000002">
    <property type="protein sequence ID" value="KAL0129924.1"/>
    <property type="molecule type" value="Genomic_DNA"/>
</dbReference>
<reference evidence="2 3" key="1">
    <citation type="submission" date="2023-03" db="EMBL/GenBank/DDBJ databases">
        <title>High recombination rates correlate with genetic variation in Cardiocondyla obscurior ants.</title>
        <authorList>
            <person name="Errbii M."/>
        </authorList>
    </citation>
    <scope>NUCLEOTIDE SEQUENCE [LARGE SCALE GENOMIC DNA]</scope>
    <source>
        <strain evidence="2">Alpha-2009</strain>
        <tissue evidence="2">Whole body</tissue>
    </source>
</reference>
<dbReference type="Proteomes" id="UP001430953">
    <property type="component" value="Unassembled WGS sequence"/>
</dbReference>
<proteinExistence type="predicted"/>
<evidence type="ECO:0000256" key="1">
    <source>
        <dbReference type="SAM" id="MobiDB-lite"/>
    </source>
</evidence>
<evidence type="ECO:0000313" key="2">
    <source>
        <dbReference type="EMBL" id="KAL0129924.1"/>
    </source>
</evidence>
<organism evidence="2 3">
    <name type="scientific">Cardiocondyla obscurior</name>
    <dbReference type="NCBI Taxonomy" id="286306"/>
    <lineage>
        <taxon>Eukaryota</taxon>
        <taxon>Metazoa</taxon>
        <taxon>Ecdysozoa</taxon>
        <taxon>Arthropoda</taxon>
        <taxon>Hexapoda</taxon>
        <taxon>Insecta</taxon>
        <taxon>Pterygota</taxon>
        <taxon>Neoptera</taxon>
        <taxon>Endopterygota</taxon>
        <taxon>Hymenoptera</taxon>
        <taxon>Apocrita</taxon>
        <taxon>Aculeata</taxon>
        <taxon>Formicoidea</taxon>
        <taxon>Formicidae</taxon>
        <taxon>Myrmicinae</taxon>
        <taxon>Cardiocondyla</taxon>
    </lineage>
</organism>
<dbReference type="AlphaFoldDB" id="A0AAW2GRQ3"/>
<feature type="compositionally biased region" description="Basic and acidic residues" evidence="1">
    <location>
        <begin position="27"/>
        <end position="36"/>
    </location>
</feature>
<sequence>MNISYICWQHIILRVLNTHRDREEDTGIDRMQELNRHASMQTTKEDLEASSIADTRRLPRVPA</sequence>
<accession>A0AAW2GRQ3</accession>
<keyword evidence="3" id="KW-1185">Reference proteome</keyword>
<name>A0AAW2GRQ3_9HYME</name>